<keyword evidence="2 3" id="KW-0040">ANK repeat</keyword>
<dbReference type="AlphaFoldDB" id="A0A9Q1GAP1"/>
<name>A0A9Q1GAP1_SYNKA</name>
<evidence type="ECO:0000256" key="3">
    <source>
        <dbReference type="PROSITE-ProRule" id="PRU00023"/>
    </source>
</evidence>
<sequence>MALDGQHCACCAQNRATPSAHQTLEEMDFDRGIWSAALNGDLERVRSFLQKGTSPNVRDQAGYTALHYASRAGNECVCELLLDGGACASPQTRGGATPLHRSAYCGHLGVVRLLLDRGADPLLCDDDSSSPLHKAAEQGHVEVCELLLQRCPALRTLTDKRSRPPCQLVRESGPLREMLRPPDDPQPSHASVSTAQAHLPTTAGHN</sequence>
<evidence type="ECO:0000256" key="1">
    <source>
        <dbReference type="ARBA" id="ARBA00022737"/>
    </source>
</evidence>
<dbReference type="GO" id="GO:0031436">
    <property type="term" value="C:BRCA1-BARD1 complex"/>
    <property type="evidence" value="ECO:0007669"/>
    <property type="project" value="TreeGrafter"/>
</dbReference>
<dbReference type="PANTHER" id="PTHR24171">
    <property type="entry name" value="ANKYRIN REPEAT DOMAIN-CONTAINING PROTEIN 39-RELATED"/>
    <property type="match status" value="1"/>
</dbReference>
<dbReference type="GO" id="GO:0004842">
    <property type="term" value="F:ubiquitin-protein transferase activity"/>
    <property type="evidence" value="ECO:0007669"/>
    <property type="project" value="TreeGrafter"/>
</dbReference>
<dbReference type="PROSITE" id="PS50297">
    <property type="entry name" value="ANK_REP_REGION"/>
    <property type="match status" value="3"/>
</dbReference>
<evidence type="ECO:0000313" key="6">
    <source>
        <dbReference type="Proteomes" id="UP001152622"/>
    </source>
</evidence>
<dbReference type="PRINTS" id="PR01415">
    <property type="entry name" value="ANKYRIN"/>
</dbReference>
<dbReference type="Proteomes" id="UP001152622">
    <property type="component" value="Chromosome 1"/>
</dbReference>
<dbReference type="EMBL" id="JAINUF010000001">
    <property type="protein sequence ID" value="KAJ8380110.1"/>
    <property type="molecule type" value="Genomic_DNA"/>
</dbReference>
<feature type="compositionally biased region" description="Basic and acidic residues" evidence="4">
    <location>
        <begin position="173"/>
        <end position="183"/>
    </location>
</feature>
<dbReference type="GO" id="GO:0070531">
    <property type="term" value="C:BRCA1-A complex"/>
    <property type="evidence" value="ECO:0007669"/>
    <property type="project" value="TreeGrafter"/>
</dbReference>
<gene>
    <name evidence="5" type="ORF">SKAU_G00008880</name>
</gene>
<dbReference type="Gene3D" id="1.25.40.20">
    <property type="entry name" value="Ankyrin repeat-containing domain"/>
    <property type="match status" value="1"/>
</dbReference>
<dbReference type="PANTHER" id="PTHR24171:SF9">
    <property type="entry name" value="ANKYRIN REPEAT DOMAIN-CONTAINING PROTEIN 39"/>
    <property type="match status" value="1"/>
</dbReference>
<evidence type="ECO:0000256" key="4">
    <source>
        <dbReference type="SAM" id="MobiDB-lite"/>
    </source>
</evidence>
<feature type="region of interest" description="Disordered" evidence="4">
    <location>
        <begin position="164"/>
        <end position="206"/>
    </location>
</feature>
<dbReference type="InterPro" id="IPR002110">
    <property type="entry name" value="Ankyrin_rpt"/>
</dbReference>
<organism evidence="5 6">
    <name type="scientific">Synaphobranchus kaupii</name>
    <name type="common">Kaup's arrowtooth eel</name>
    <dbReference type="NCBI Taxonomy" id="118154"/>
    <lineage>
        <taxon>Eukaryota</taxon>
        <taxon>Metazoa</taxon>
        <taxon>Chordata</taxon>
        <taxon>Craniata</taxon>
        <taxon>Vertebrata</taxon>
        <taxon>Euteleostomi</taxon>
        <taxon>Actinopterygii</taxon>
        <taxon>Neopterygii</taxon>
        <taxon>Teleostei</taxon>
        <taxon>Anguilliformes</taxon>
        <taxon>Synaphobranchidae</taxon>
        <taxon>Synaphobranchus</taxon>
    </lineage>
</organism>
<evidence type="ECO:0008006" key="7">
    <source>
        <dbReference type="Google" id="ProtNLM"/>
    </source>
</evidence>
<keyword evidence="6" id="KW-1185">Reference proteome</keyword>
<dbReference type="OrthoDB" id="539213at2759"/>
<evidence type="ECO:0000313" key="5">
    <source>
        <dbReference type="EMBL" id="KAJ8380110.1"/>
    </source>
</evidence>
<dbReference type="GO" id="GO:0085020">
    <property type="term" value="P:protein K6-linked ubiquitination"/>
    <property type="evidence" value="ECO:0007669"/>
    <property type="project" value="TreeGrafter"/>
</dbReference>
<protein>
    <recommendedName>
        <fullName evidence="7">Ankyrin repeat domain 39</fullName>
    </recommendedName>
</protein>
<dbReference type="PROSITE" id="PS50088">
    <property type="entry name" value="ANK_REPEAT"/>
    <property type="match status" value="3"/>
</dbReference>
<feature type="repeat" description="ANK" evidence="3">
    <location>
        <begin position="94"/>
        <end position="126"/>
    </location>
</feature>
<comment type="caution">
    <text evidence="5">The sequence shown here is derived from an EMBL/GenBank/DDBJ whole genome shotgun (WGS) entry which is preliminary data.</text>
</comment>
<reference evidence="5" key="1">
    <citation type="journal article" date="2023" name="Science">
        <title>Genome structures resolve the early diversification of teleost fishes.</title>
        <authorList>
            <person name="Parey E."/>
            <person name="Louis A."/>
            <person name="Montfort J."/>
            <person name="Bouchez O."/>
            <person name="Roques C."/>
            <person name="Iampietro C."/>
            <person name="Lluch J."/>
            <person name="Castinel A."/>
            <person name="Donnadieu C."/>
            <person name="Desvignes T."/>
            <person name="Floi Bucao C."/>
            <person name="Jouanno E."/>
            <person name="Wen M."/>
            <person name="Mejri S."/>
            <person name="Dirks R."/>
            <person name="Jansen H."/>
            <person name="Henkel C."/>
            <person name="Chen W.J."/>
            <person name="Zahm M."/>
            <person name="Cabau C."/>
            <person name="Klopp C."/>
            <person name="Thompson A.W."/>
            <person name="Robinson-Rechavi M."/>
            <person name="Braasch I."/>
            <person name="Lecointre G."/>
            <person name="Bobe J."/>
            <person name="Postlethwait J.H."/>
            <person name="Berthelot C."/>
            <person name="Roest Crollius H."/>
            <person name="Guiguen Y."/>
        </authorList>
    </citation>
    <scope>NUCLEOTIDE SEQUENCE</scope>
    <source>
        <strain evidence="5">WJC10195</strain>
    </source>
</reference>
<dbReference type="SMART" id="SM00248">
    <property type="entry name" value="ANK"/>
    <property type="match status" value="4"/>
</dbReference>
<feature type="repeat" description="ANK" evidence="3">
    <location>
        <begin position="61"/>
        <end position="93"/>
    </location>
</feature>
<dbReference type="Pfam" id="PF00023">
    <property type="entry name" value="Ank"/>
    <property type="match status" value="1"/>
</dbReference>
<dbReference type="Pfam" id="PF12796">
    <property type="entry name" value="Ank_2"/>
    <property type="match status" value="1"/>
</dbReference>
<keyword evidence="1" id="KW-0677">Repeat</keyword>
<dbReference type="SUPFAM" id="SSF48403">
    <property type="entry name" value="Ankyrin repeat"/>
    <property type="match status" value="1"/>
</dbReference>
<accession>A0A9Q1GAP1</accession>
<feature type="repeat" description="ANK" evidence="3">
    <location>
        <begin position="127"/>
        <end position="150"/>
    </location>
</feature>
<proteinExistence type="predicted"/>
<dbReference type="InterPro" id="IPR036770">
    <property type="entry name" value="Ankyrin_rpt-contain_sf"/>
</dbReference>
<evidence type="ECO:0000256" key="2">
    <source>
        <dbReference type="ARBA" id="ARBA00023043"/>
    </source>
</evidence>